<dbReference type="GO" id="GO:0009451">
    <property type="term" value="P:RNA modification"/>
    <property type="evidence" value="ECO:0007669"/>
    <property type="project" value="InterPro"/>
</dbReference>
<feature type="compositionally biased region" description="Low complexity" evidence="4">
    <location>
        <begin position="64"/>
        <end position="75"/>
    </location>
</feature>
<feature type="repeat" description="PPR" evidence="3">
    <location>
        <begin position="928"/>
        <end position="962"/>
    </location>
</feature>
<dbReference type="Pfam" id="PF13041">
    <property type="entry name" value="PPR_2"/>
    <property type="match status" value="5"/>
</dbReference>
<dbReference type="NCBIfam" id="TIGR00756">
    <property type="entry name" value="PPR"/>
    <property type="match status" value="8"/>
</dbReference>
<evidence type="ECO:0000256" key="2">
    <source>
        <dbReference type="ARBA" id="ARBA00022737"/>
    </source>
</evidence>
<comment type="caution">
    <text evidence="6">The sequence shown here is derived from an EMBL/GenBank/DDBJ whole genome shotgun (WGS) entry which is preliminary data.</text>
</comment>
<dbReference type="InterPro" id="IPR011990">
    <property type="entry name" value="TPR-like_helical_dom_sf"/>
</dbReference>
<dbReference type="InterPro" id="IPR002885">
    <property type="entry name" value="PPR_rpt"/>
</dbReference>
<sequence length="1098" mass="123816">MASLSLPFSSTSLQFPFPSPKPTHISAPIPSLTHYYSRSSSKIRMCDLSTTPEKKPSSRRKKSSPSSSSSSPSSEAQDMVRLMMRSFSDKQPLVNTLNKYVRFVRTEHCFLLFEELGRSDKWLQCLEVFRWMQKQKWYVADNGVYSKLISVMGKKGQTRMAMWLFSEMRNSGCKPDTSVYNALITAHLHSRDKSKALAKAHVYFEKMKGMERCKPSVVTYNILLRAFAQAKKVDQVNAMFKDLEESIVNPDIYTFNGVMDAYGKLGMIKEMESVLSRMKSKQIKPDIITFNLLIDAYGRKQEFVKMEQVFKSLLRSKEKPTLPTFNSMITNYGKARLREKADSIFEKMTEMGYKPSPVTYECLIMMYGYCDCVSRARDIFDRMAESEREKKVSTLNAMLDVYCMNGLPMEADILFESARATGIYPVDSSTYKLLYKAYTKADMKEHLQKLLVCMDKDGVIPNKRFFLDALGALGTSSARKNKNNSKSRLLPATHTTLLPVAKLRSVAGVVRHQRFALNHLFGNVSTKNAVISLYMRMGQVDRARAEFRAMMDRDLISWNSMIAGYNQCGLDREALEMFVELNNGSGIRPDRYTLASVLSACANLERLDAGKQLHAFVVKNEPDSPVPVWNALISMYSKCGRVETAHKILLKCGTSVLNVIAFTALLDGYVKLGDLGPAREIFDSLSDRDVVAWTAMIVGYAQNGLNENAMDLFRSMVGNGPEPNSYTLAIMLSVSSDLASLNHGKQIHASALKLDVALSVSVSNALINMYSRAGNIGCAEKSFNLIKMRKDPISWTSMIVALAQHGFADEALKLFEEMLLLDIKPDHITYIGVLSACTHAGLVEQGRYYFDKMRDSHGIEPTLSHCACMIDLFGRAGLLREAQDFIEKMPVEPDVVSWGSLLASCRVYKNTELAKFTAEKILSIEPENSGAYSALANVYSACGEWEEAAKIRKSMKDRRVKKEQGISWLQIKNRVHVFGAEDSVHPERDSIFRKADEIWEDIKRMGFVPDLGCVLHDLDKELKEQILKHHSEKLAIAYGLLSTPENSTLRIMKNLRVCNDCHSAIKFVSKLAAREIIVRDATRFHHFKEGLCSCGDYW</sequence>
<comment type="similarity">
    <text evidence="1">Belongs to the PPR family. PCMP-H subfamily.</text>
</comment>
<protein>
    <submittedName>
        <fullName evidence="6">Pentatricopeptide repeat-containing protein</fullName>
    </submittedName>
</protein>
<gene>
    <name evidence="6" type="ORF">SHERM_05750</name>
</gene>
<dbReference type="OrthoDB" id="185373at2759"/>
<feature type="repeat" description="PPR" evidence="3">
    <location>
        <begin position="391"/>
        <end position="425"/>
    </location>
</feature>
<feature type="repeat" description="PPR" evidence="3">
    <location>
        <begin position="286"/>
        <end position="320"/>
    </location>
</feature>
<name>A0A9N7RPL4_STRHE</name>
<feature type="repeat" description="PPR" evidence="3">
    <location>
        <begin position="791"/>
        <end position="825"/>
    </location>
</feature>
<dbReference type="InterPro" id="IPR032867">
    <property type="entry name" value="DYW_dom"/>
</dbReference>
<feature type="repeat" description="PPR" evidence="3">
    <location>
        <begin position="251"/>
        <end position="285"/>
    </location>
</feature>
<dbReference type="GO" id="GO:0003723">
    <property type="term" value="F:RNA binding"/>
    <property type="evidence" value="ECO:0007669"/>
    <property type="project" value="InterPro"/>
</dbReference>
<reference evidence="6" key="1">
    <citation type="submission" date="2019-12" db="EMBL/GenBank/DDBJ databases">
        <authorList>
            <person name="Scholes J."/>
        </authorList>
    </citation>
    <scope>NUCLEOTIDE SEQUENCE</scope>
</reference>
<feature type="repeat" description="PPR" evidence="3">
    <location>
        <begin position="321"/>
        <end position="355"/>
    </location>
</feature>
<feature type="repeat" description="PPR" evidence="3">
    <location>
        <begin position="141"/>
        <end position="175"/>
    </location>
</feature>
<evidence type="ECO:0000313" key="7">
    <source>
        <dbReference type="Proteomes" id="UP001153555"/>
    </source>
</evidence>
<dbReference type="PANTHER" id="PTHR47926:SF519">
    <property type="entry name" value="DYW DOMAIN-CONTAINING PROTEIN"/>
    <property type="match status" value="1"/>
</dbReference>
<evidence type="ECO:0000256" key="1">
    <source>
        <dbReference type="ARBA" id="ARBA00006643"/>
    </source>
</evidence>
<dbReference type="PANTHER" id="PTHR47926">
    <property type="entry name" value="PENTATRICOPEPTIDE REPEAT-CONTAINING PROTEIN"/>
    <property type="match status" value="1"/>
</dbReference>
<feature type="domain" description="DYW" evidence="5">
    <location>
        <begin position="1006"/>
        <end position="1098"/>
    </location>
</feature>
<dbReference type="AlphaFoldDB" id="A0A9N7RPL4"/>
<dbReference type="GO" id="GO:0008270">
    <property type="term" value="F:zinc ion binding"/>
    <property type="evidence" value="ECO:0007669"/>
    <property type="project" value="InterPro"/>
</dbReference>
<dbReference type="FunFam" id="1.25.40.10:FF:001162">
    <property type="entry name" value="Pentatricopeptide repeat-containing protein"/>
    <property type="match status" value="1"/>
</dbReference>
<keyword evidence="7" id="KW-1185">Reference proteome</keyword>
<dbReference type="InterPro" id="IPR046960">
    <property type="entry name" value="PPR_At4g14850-like_plant"/>
</dbReference>
<dbReference type="Pfam" id="PF14432">
    <property type="entry name" value="DYW_deaminase"/>
    <property type="match status" value="1"/>
</dbReference>
<dbReference type="Pfam" id="PF20431">
    <property type="entry name" value="E_motif"/>
    <property type="match status" value="1"/>
</dbReference>
<dbReference type="PROSITE" id="PS51375">
    <property type="entry name" value="PPR"/>
    <property type="match status" value="10"/>
</dbReference>
<feature type="repeat" description="PPR" evidence="3">
    <location>
        <begin position="216"/>
        <end position="250"/>
    </location>
</feature>
<keyword evidence="2" id="KW-0677">Repeat</keyword>
<dbReference type="EMBL" id="CACSLK010031421">
    <property type="protein sequence ID" value="CAA0839181.1"/>
    <property type="molecule type" value="Genomic_DNA"/>
</dbReference>
<dbReference type="SUPFAM" id="SSF48452">
    <property type="entry name" value="TPR-like"/>
    <property type="match status" value="1"/>
</dbReference>
<dbReference type="InterPro" id="IPR046848">
    <property type="entry name" value="E_motif"/>
</dbReference>
<dbReference type="Gene3D" id="1.25.40.10">
    <property type="entry name" value="Tetratricopeptide repeat domain"/>
    <property type="match status" value="7"/>
</dbReference>
<feature type="repeat" description="PPR" evidence="3">
    <location>
        <begin position="689"/>
        <end position="723"/>
    </location>
</feature>
<evidence type="ECO:0000313" key="6">
    <source>
        <dbReference type="EMBL" id="CAA0839181.1"/>
    </source>
</evidence>
<feature type="region of interest" description="Disordered" evidence="4">
    <location>
        <begin position="48"/>
        <end position="75"/>
    </location>
</feature>
<feature type="repeat" description="PPR" evidence="3">
    <location>
        <begin position="554"/>
        <end position="589"/>
    </location>
</feature>
<evidence type="ECO:0000256" key="4">
    <source>
        <dbReference type="SAM" id="MobiDB-lite"/>
    </source>
</evidence>
<dbReference type="Pfam" id="PF01535">
    <property type="entry name" value="PPR"/>
    <property type="match status" value="6"/>
</dbReference>
<evidence type="ECO:0000256" key="3">
    <source>
        <dbReference type="PROSITE-ProRule" id="PRU00708"/>
    </source>
</evidence>
<dbReference type="Proteomes" id="UP001153555">
    <property type="component" value="Unassembled WGS sequence"/>
</dbReference>
<organism evidence="6 7">
    <name type="scientific">Striga hermonthica</name>
    <name type="common">Purple witchweed</name>
    <name type="synonym">Buchnera hermonthica</name>
    <dbReference type="NCBI Taxonomy" id="68872"/>
    <lineage>
        <taxon>Eukaryota</taxon>
        <taxon>Viridiplantae</taxon>
        <taxon>Streptophyta</taxon>
        <taxon>Embryophyta</taxon>
        <taxon>Tracheophyta</taxon>
        <taxon>Spermatophyta</taxon>
        <taxon>Magnoliopsida</taxon>
        <taxon>eudicotyledons</taxon>
        <taxon>Gunneridae</taxon>
        <taxon>Pentapetalae</taxon>
        <taxon>asterids</taxon>
        <taxon>lamiids</taxon>
        <taxon>Lamiales</taxon>
        <taxon>Orobanchaceae</taxon>
        <taxon>Buchnereae</taxon>
        <taxon>Striga</taxon>
    </lineage>
</organism>
<proteinExistence type="inferred from homology"/>
<accession>A0A9N7RPL4</accession>
<evidence type="ECO:0000259" key="5">
    <source>
        <dbReference type="Pfam" id="PF14432"/>
    </source>
</evidence>